<keyword evidence="2" id="KW-1185">Reference proteome</keyword>
<dbReference type="PANTHER" id="PTHR36454:SF1">
    <property type="entry name" value="DUF1015 DOMAIN-CONTAINING PROTEIN"/>
    <property type="match status" value="1"/>
</dbReference>
<dbReference type="PANTHER" id="PTHR36454">
    <property type="entry name" value="LMO2823 PROTEIN"/>
    <property type="match status" value="1"/>
</dbReference>
<dbReference type="AlphaFoldDB" id="A0A430ANU0"/>
<organism evidence="1 2">
    <name type="scientific">Vagococcus acidifermentans</name>
    <dbReference type="NCBI Taxonomy" id="564710"/>
    <lineage>
        <taxon>Bacteria</taxon>
        <taxon>Bacillati</taxon>
        <taxon>Bacillota</taxon>
        <taxon>Bacilli</taxon>
        <taxon>Lactobacillales</taxon>
        <taxon>Enterococcaceae</taxon>
        <taxon>Vagococcus</taxon>
    </lineage>
</organism>
<dbReference type="Proteomes" id="UP000286773">
    <property type="component" value="Unassembled WGS sequence"/>
</dbReference>
<name>A0A430ANU0_9ENTE</name>
<dbReference type="InterPro" id="IPR008323">
    <property type="entry name" value="UCP033563"/>
</dbReference>
<evidence type="ECO:0000313" key="1">
    <source>
        <dbReference type="EMBL" id="RSU09781.1"/>
    </source>
</evidence>
<dbReference type="Pfam" id="PF06245">
    <property type="entry name" value="DUF1015"/>
    <property type="match status" value="1"/>
</dbReference>
<dbReference type="PIRSF" id="PIRSF033563">
    <property type="entry name" value="UCP033563"/>
    <property type="match status" value="1"/>
</dbReference>
<evidence type="ECO:0008006" key="3">
    <source>
        <dbReference type="Google" id="ProtNLM"/>
    </source>
</evidence>
<sequence length="415" mass="47282">MVTVNPFHAIRPRPELAKDIATLPYDVLNSQEAYDLAKDNPYSYLHIDKAEIDLPKTLSPYDPKVYQQAALALKTFLEKGWLVKEDAPLFYLYELTMAGRSQTGLVACTSIHDYLSGHIKKHELTRHEKELDRINHVDACDANTSPIFLTYRNQPDISSLIDRWQTDHAPIYDFDSFHGVIHRVWLIDDQDTIRAISSYFHDDVPALYIADGHHRTESAVKVGQKRLAQAAEPAESRANYFLSVLFPADELAIYDYNRVLNVPIPENLLEQLSVSFDIAEISAAHNKPEKKHAFTMYLEKKWYQLNLKQDKIPVGLVDSLDAAILQEQVFSTIFHIHDSRSDNRIDFVGGIRGIQELEKLVDSSDFNIAFALYPTSMTDLLAVADAGEIMPPKSTWFEPKLLSGLFLYDLETNSR</sequence>
<accession>A0A430ANU0</accession>
<dbReference type="EMBL" id="NGKC01000016">
    <property type="protein sequence ID" value="RSU09781.1"/>
    <property type="molecule type" value="Genomic_DNA"/>
</dbReference>
<evidence type="ECO:0000313" key="2">
    <source>
        <dbReference type="Proteomes" id="UP000286773"/>
    </source>
</evidence>
<protein>
    <recommendedName>
        <fullName evidence="3">DUF1015 domain-containing protein</fullName>
    </recommendedName>
</protein>
<gene>
    <name evidence="1" type="ORF">CBF27_11900</name>
</gene>
<proteinExistence type="predicted"/>
<reference evidence="1 2" key="1">
    <citation type="submission" date="2017-05" db="EMBL/GenBank/DDBJ databases">
        <title>Vagococcus spp. assemblies.</title>
        <authorList>
            <person name="Gulvik C.A."/>
        </authorList>
    </citation>
    <scope>NUCLEOTIDE SEQUENCE [LARGE SCALE GENOMIC DNA]</scope>
    <source>
        <strain evidence="1 2">LMG 24798</strain>
    </source>
</reference>
<comment type="caution">
    <text evidence="1">The sequence shown here is derived from an EMBL/GenBank/DDBJ whole genome shotgun (WGS) entry which is preliminary data.</text>
</comment>
<dbReference type="RefSeq" id="WP_126814607.1">
    <property type="nucleotide sequence ID" value="NZ_NGKC01000016.1"/>
</dbReference>
<dbReference type="OrthoDB" id="9781616at2"/>